<sequence length="265" mass="29461">MPVWQPAIPQGLRPHLLSWVGYDFTSTDTVHHGVPSMGVTVVLSLAEPIDCGWLHGDARHLCDVLVSGLHTTPALIQSRGRQQGLELSLHPLSTRRLLGLPAGELAGSMVDVNDLSWPRHLLDQLRQSTWPRRFHLLAAFLTKRLEQHPHAPRADLVEALARIHRTRGTIPISGLAQDVGLSRRRLSSLFNLETGLSPKQVARIARFTHAKDLVQRGAQPSDVAAMAGYSDQPHLSREWKSMTGWTLRQSKDDFPLLQDTDMLPA</sequence>
<evidence type="ECO:0000313" key="5">
    <source>
        <dbReference type="EMBL" id="OYN89427.1"/>
    </source>
</evidence>
<keyword evidence="6" id="KW-1185">Reference proteome</keyword>
<evidence type="ECO:0000313" key="6">
    <source>
        <dbReference type="Proteomes" id="UP000216300"/>
    </source>
</evidence>
<reference evidence="5 6" key="1">
    <citation type="submission" date="2017-07" db="EMBL/GenBank/DDBJ databases">
        <title>Draft whole genome sequences of clinical Proprionibacteriaceae strains.</title>
        <authorList>
            <person name="Bernier A.-M."/>
            <person name="Bernard K."/>
            <person name="Domingo M.-C."/>
        </authorList>
    </citation>
    <scope>NUCLEOTIDE SEQUENCE [LARGE SCALE GENOMIC DNA]</scope>
    <source>
        <strain evidence="5 6">NML 150081</strain>
    </source>
</reference>
<feature type="domain" description="HTH araC/xylS-type" evidence="4">
    <location>
        <begin position="155"/>
        <end position="253"/>
    </location>
</feature>
<proteinExistence type="predicted"/>
<dbReference type="Pfam" id="PF12833">
    <property type="entry name" value="HTH_18"/>
    <property type="match status" value="1"/>
</dbReference>
<dbReference type="AlphaFoldDB" id="A0A255ED04"/>
<evidence type="ECO:0000256" key="2">
    <source>
        <dbReference type="ARBA" id="ARBA00023125"/>
    </source>
</evidence>
<dbReference type="SMART" id="SM00342">
    <property type="entry name" value="HTH_ARAC"/>
    <property type="match status" value="1"/>
</dbReference>
<organism evidence="5 6">
    <name type="scientific">Parenemella sanctibonifatiensis</name>
    <dbReference type="NCBI Taxonomy" id="2016505"/>
    <lineage>
        <taxon>Bacteria</taxon>
        <taxon>Bacillati</taxon>
        <taxon>Actinomycetota</taxon>
        <taxon>Actinomycetes</taxon>
        <taxon>Propionibacteriales</taxon>
        <taxon>Propionibacteriaceae</taxon>
        <taxon>Parenemella</taxon>
    </lineage>
</organism>
<gene>
    <name evidence="5" type="ORF">CGZ91_11065</name>
</gene>
<dbReference type="PANTHER" id="PTHR46796:SF15">
    <property type="entry name" value="BLL1074 PROTEIN"/>
    <property type="match status" value="1"/>
</dbReference>
<accession>A0A255ED04</accession>
<dbReference type="PANTHER" id="PTHR46796">
    <property type="entry name" value="HTH-TYPE TRANSCRIPTIONAL ACTIVATOR RHAS-RELATED"/>
    <property type="match status" value="1"/>
</dbReference>
<dbReference type="Gene3D" id="1.10.10.60">
    <property type="entry name" value="Homeodomain-like"/>
    <property type="match status" value="1"/>
</dbReference>
<evidence type="ECO:0000259" key="4">
    <source>
        <dbReference type="PROSITE" id="PS01124"/>
    </source>
</evidence>
<keyword evidence="2" id="KW-0238">DNA-binding</keyword>
<dbReference type="EMBL" id="NMVJ01000009">
    <property type="protein sequence ID" value="OYN89427.1"/>
    <property type="molecule type" value="Genomic_DNA"/>
</dbReference>
<comment type="caution">
    <text evidence="5">The sequence shown here is derived from an EMBL/GenBank/DDBJ whole genome shotgun (WGS) entry which is preliminary data.</text>
</comment>
<keyword evidence="1" id="KW-0805">Transcription regulation</keyword>
<dbReference type="GO" id="GO:0003700">
    <property type="term" value="F:DNA-binding transcription factor activity"/>
    <property type="evidence" value="ECO:0007669"/>
    <property type="project" value="InterPro"/>
</dbReference>
<evidence type="ECO:0000256" key="1">
    <source>
        <dbReference type="ARBA" id="ARBA00023015"/>
    </source>
</evidence>
<name>A0A255ED04_9ACTN</name>
<dbReference type="RefSeq" id="WP_094455159.1">
    <property type="nucleotide sequence ID" value="NZ_NMVJ01000009.1"/>
</dbReference>
<dbReference type="Proteomes" id="UP000216300">
    <property type="component" value="Unassembled WGS sequence"/>
</dbReference>
<dbReference type="InterPro" id="IPR050204">
    <property type="entry name" value="AraC_XylS_family_regulators"/>
</dbReference>
<dbReference type="OrthoDB" id="2559672at2"/>
<keyword evidence="3" id="KW-0804">Transcription</keyword>
<dbReference type="PROSITE" id="PS01124">
    <property type="entry name" value="HTH_ARAC_FAMILY_2"/>
    <property type="match status" value="1"/>
</dbReference>
<dbReference type="GO" id="GO:0043565">
    <property type="term" value="F:sequence-specific DNA binding"/>
    <property type="evidence" value="ECO:0007669"/>
    <property type="project" value="InterPro"/>
</dbReference>
<protein>
    <submittedName>
        <fullName evidence="5">AraC family transcriptional regulator</fullName>
    </submittedName>
</protein>
<evidence type="ECO:0000256" key="3">
    <source>
        <dbReference type="ARBA" id="ARBA00023163"/>
    </source>
</evidence>
<dbReference type="InterPro" id="IPR018060">
    <property type="entry name" value="HTH_AraC"/>
</dbReference>